<keyword evidence="7" id="KW-1185">Reference proteome</keyword>
<comment type="caution">
    <text evidence="6">The sequence shown here is derived from an EMBL/GenBank/DDBJ whole genome shotgun (WGS) entry which is preliminary data.</text>
</comment>
<reference evidence="7" key="1">
    <citation type="journal article" date="2019" name="Int. J. Syst. Evol. Microbiol.">
        <title>The Global Catalogue of Microorganisms (GCM) 10K type strain sequencing project: providing services to taxonomists for standard genome sequencing and annotation.</title>
        <authorList>
            <consortium name="The Broad Institute Genomics Platform"/>
            <consortium name="The Broad Institute Genome Sequencing Center for Infectious Disease"/>
            <person name="Wu L."/>
            <person name="Ma J."/>
        </authorList>
    </citation>
    <scope>NUCLEOTIDE SEQUENCE [LARGE SCALE GENOMIC DNA]</scope>
    <source>
        <strain evidence="7">CGMCC 1.10188</strain>
    </source>
</reference>
<evidence type="ECO:0000256" key="1">
    <source>
        <dbReference type="ARBA" id="ARBA00022630"/>
    </source>
</evidence>
<evidence type="ECO:0000256" key="2">
    <source>
        <dbReference type="ARBA" id="ARBA00022643"/>
    </source>
</evidence>
<dbReference type="SUPFAM" id="SSF51679">
    <property type="entry name" value="Bacterial luciferase-like"/>
    <property type="match status" value="1"/>
</dbReference>
<accession>A0ABQ1J8H8</accession>
<evidence type="ECO:0000256" key="3">
    <source>
        <dbReference type="ARBA" id="ARBA00023002"/>
    </source>
</evidence>
<dbReference type="PANTHER" id="PTHR42847">
    <property type="entry name" value="ALKANESULFONATE MONOOXYGENASE"/>
    <property type="match status" value="1"/>
</dbReference>
<dbReference type="PANTHER" id="PTHR42847:SF4">
    <property type="entry name" value="ALKANESULFONATE MONOOXYGENASE-RELATED"/>
    <property type="match status" value="1"/>
</dbReference>
<dbReference type="CDD" id="cd01094">
    <property type="entry name" value="Alkanesulfonate_monoxygenase"/>
    <property type="match status" value="1"/>
</dbReference>
<gene>
    <name evidence="6" type="ORF">GCM10011505_49070</name>
</gene>
<dbReference type="Pfam" id="PF00296">
    <property type="entry name" value="Bac_luciferase"/>
    <property type="match status" value="1"/>
</dbReference>
<dbReference type="Gene3D" id="3.20.20.30">
    <property type="entry name" value="Luciferase-like domain"/>
    <property type="match status" value="1"/>
</dbReference>
<keyword evidence="1" id="KW-0285">Flavoprotein</keyword>
<dbReference type="InterPro" id="IPR011251">
    <property type="entry name" value="Luciferase-like_dom"/>
</dbReference>
<organism evidence="6 7">
    <name type="scientific">Tistrella bauzanensis</name>
    <dbReference type="NCBI Taxonomy" id="657419"/>
    <lineage>
        <taxon>Bacteria</taxon>
        <taxon>Pseudomonadati</taxon>
        <taxon>Pseudomonadota</taxon>
        <taxon>Alphaproteobacteria</taxon>
        <taxon>Geminicoccales</taxon>
        <taxon>Geminicoccaceae</taxon>
        <taxon>Tistrella</taxon>
    </lineage>
</organism>
<evidence type="ECO:0000313" key="7">
    <source>
        <dbReference type="Proteomes" id="UP000603352"/>
    </source>
</evidence>
<dbReference type="RefSeq" id="WP_188582982.1">
    <property type="nucleotide sequence ID" value="NZ_BMDZ01000119.1"/>
</dbReference>
<dbReference type="InterPro" id="IPR050172">
    <property type="entry name" value="SsuD_RutA_monooxygenase"/>
</dbReference>
<dbReference type="InterPro" id="IPR036661">
    <property type="entry name" value="Luciferase-like_sf"/>
</dbReference>
<evidence type="ECO:0000259" key="5">
    <source>
        <dbReference type="Pfam" id="PF00296"/>
    </source>
</evidence>
<dbReference type="Proteomes" id="UP000603352">
    <property type="component" value="Unassembled WGS sequence"/>
</dbReference>
<proteinExistence type="predicted"/>
<keyword evidence="2" id="KW-0288">FMN</keyword>
<evidence type="ECO:0000256" key="4">
    <source>
        <dbReference type="ARBA" id="ARBA00023033"/>
    </source>
</evidence>
<dbReference type="EMBL" id="BMDZ01000119">
    <property type="protein sequence ID" value="GGB62640.1"/>
    <property type="molecule type" value="Genomic_DNA"/>
</dbReference>
<keyword evidence="4" id="KW-0503">Monooxygenase</keyword>
<sequence>MTHITNPIHNDNKMKLGIFCINGKGASMTTVPEQRPLNWSQSLRSAVMADDAGFEAIVPFARWKGYVADQPNHPSGTVFEPYTFAAGIAQATSYAAIFATSHVPTIHPILAAKQGATIDHISGGRFALNVVGGWNKAELEMFGNPMKEHDHRYDHAEEWLSVLRRLWTETEEFDHDGDFFKVIRGMSSPKPIQSHVPIMNAGGSDRGQHFAAAHADLCFIILKSEDEESCRRQVEDYKALARDHYGREVQVWIHTYVVQRETRQEAEAYLHHYAVEKRDQAALAGWMAGQAANTKLMPPAVLETFSLRFAAGAGGFPLVGTAEEIVDTLEMLSRVGVAGALLTWVDYHDGLERWNSGVMPLMEQAGLRRSFRR</sequence>
<evidence type="ECO:0000313" key="6">
    <source>
        <dbReference type="EMBL" id="GGB62640.1"/>
    </source>
</evidence>
<feature type="domain" description="Luciferase-like" evidence="5">
    <location>
        <begin position="14"/>
        <end position="337"/>
    </location>
</feature>
<keyword evidence="3" id="KW-0560">Oxidoreductase</keyword>
<protein>
    <submittedName>
        <fullName evidence="6">Luciferase</fullName>
    </submittedName>
</protein>
<name>A0ABQ1J8H8_9PROT</name>